<dbReference type="GO" id="GO:0005524">
    <property type="term" value="F:ATP binding"/>
    <property type="evidence" value="ECO:0007669"/>
    <property type="project" value="UniProtKB-KW"/>
</dbReference>
<name>A0A1G9SZW4_9FIRM</name>
<dbReference type="Pfam" id="PF04263">
    <property type="entry name" value="TPK_catalytic"/>
    <property type="match status" value="1"/>
</dbReference>
<dbReference type="PANTHER" id="PTHR41299:SF1">
    <property type="entry name" value="THIAMINE PYROPHOSPHOKINASE"/>
    <property type="match status" value="1"/>
</dbReference>
<dbReference type="GO" id="GO:0016301">
    <property type="term" value="F:kinase activity"/>
    <property type="evidence" value="ECO:0007669"/>
    <property type="project" value="UniProtKB-KW"/>
</dbReference>
<dbReference type="EC" id="2.7.6.2" evidence="5"/>
<evidence type="ECO:0000259" key="7">
    <source>
        <dbReference type="Pfam" id="PF04265"/>
    </source>
</evidence>
<dbReference type="PANTHER" id="PTHR41299">
    <property type="entry name" value="THIAMINE PYROPHOSPHOKINASE"/>
    <property type="match status" value="1"/>
</dbReference>
<dbReference type="Gene3D" id="3.40.50.10240">
    <property type="entry name" value="Thiamin pyrophosphokinase, catalytic domain"/>
    <property type="match status" value="1"/>
</dbReference>
<dbReference type="EMBL" id="FNHB01000004">
    <property type="protein sequence ID" value="SDM40994.1"/>
    <property type="molecule type" value="Genomic_DNA"/>
</dbReference>
<dbReference type="GO" id="GO:0009229">
    <property type="term" value="P:thiamine diphosphate biosynthetic process"/>
    <property type="evidence" value="ECO:0007669"/>
    <property type="project" value="InterPro"/>
</dbReference>
<protein>
    <recommendedName>
        <fullName evidence="5">Thiamine diphosphokinase</fullName>
        <ecNumber evidence="5">2.7.6.2</ecNumber>
    </recommendedName>
</protein>
<proteinExistence type="predicted"/>
<dbReference type="GO" id="GO:0030975">
    <property type="term" value="F:thiamine binding"/>
    <property type="evidence" value="ECO:0007669"/>
    <property type="project" value="InterPro"/>
</dbReference>
<keyword evidence="4" id="KW-0067">ATP-binding</keyword>
<dbReference type="GO" id="GO:0006772">
    <property type="term" value="P:thiamine metabolic process"/>
    <property type="evidence" value="ECO:0007669"/>
    <property type="project" value="UniProtKB-UniRule"/>
</dbReference>
<dbReference type="SUPFAM" id="SSF63999">
    <property type="entry name" value="Thiamin pyrophosphokinase, catalytic domain"/>
    <property type="match status" value="1"/>
</dbReference>
<dbReference type="AlphaFoldDB" id="A0A1G9SZW4"/>
<evidence type="ECO:0000313" key="8">
    <source>
        <dbReference type="EMBL" id="SDM40994.1"/>
    </source>
</evidence>
<keyword evidence="2" id="KW-0547">Nucleotide-binding</keyword>
<evidence type="ECO:0000256" key="3">
    <source>
        <dbReference type="ARBA" id="ARBA00022777"/>
    </source>
</evidence>
<accession>A0A1G9SZW4</accession>
<reference evidence="8 9" key="1">
    <citation type="submission" date="2016-10" db="EMBL/GenBank/DDBJ databases">
        <authorList>
            <person name="de Groot N.N."/>
        </authorList>
    </citation>
    <scope>NUCLEOTIDE SEQUENCE [LARGE SCALE GENOMIC DNA]</scope>
    <source>
        <strain evidence="8 9">DSM 1736</strain>
    </source>
</reference>
<dbReference type="InterPro" id="IPR007373">
    <property type="entry name" value="Thiamin_PyroPKinase_B1-bd"/>
</dbReference>
<feature type="domain" description="Thiamin pyrophosphokinase thiamin-binding" evidence="7">
    <location>
        <begin position="174"/>
        <end position="226"/>
    </location>
</feature>
<evidence type="ECO:0000256" key="1">
    <source>
        <dbReference type="ARBA" id="ARBA00022679"/>
    </source>
</evidence>
<keyword evidence="3 8" id="KW-0418">Kinase</keyword>
<dbReference type="NCBIfam" id="TIGR01378">
    <property type="entry name" value="thi_PPkinase"/>
    <property type="match status" value="1"/>
</dbReference>
<gene>
    <name evidence="8" type="ORF">SAMN04488502_104171</name>
</gene>
<sequence>MKNVLELPQLSCVFGRELPKAQLLLVAGGRRPAADWLAQVAGRCPVWCVDRGIEVCRAGKIRPERLIGDGDSAARADWAWGKELGIPVDRYPPEKTLTDLQLALQTAGLVYGKAMVVVTGVWGGRFDHAFSNIYSLKGGEGFGLWGCCAADEREALILLKGGDSAEIKVTAPPQAVSLLPLGGHCSGVCIDGVHWPLDGVELEDSLPYAVSNRLAGTQITVSIKTGWLGIYFCWDEESLAGR</sequence>
<organism evidence="8 9">
    <name type="scientific">Dendrosporobacter quercicolus</name>
    <dbReference type="NCBI Taxonomy" id="146817"/>
    <lineage>
        <taxon>Bacteria</taxon>
        <taxon>Bacillati</taxon>
        <taxon>Bacillota</taxon>
        <taxon>Negativicutes</taxon>
        <taxon>Selenomonadales</taxon>
        <taxon>Sporomusaceae</taxon>
        <taxon>Dendrosporobacter</taxon>
    </lineage>
</organism>
<evidence type="ECO:0000313" key="9">
    <source>
        <dbReference type="Proteomes" id="UP000214880"/>
    </source>
</evidence>
<dbReference type="Proteomes" id="UP000214880">
    <property type="component" value="Unassembled WGS sequence"/>
</dbReference>
<evidence type="ECO:0000256" key="5">
    <source>
        <dbReference type="NCBIfam" id="TIGR01378"/>
    </source>
</evidence>
<dbReference type="InterPro" id="IPR007371">
    <property type="entry name" value="TPK_catalytic"/>
</dbReference>
<dbReference type="InterPro" id="IPR036371">
    <property type="entry name" value="TPK_B1-bd_sf"/>
</dbReference>
<evidence type="ECO:0000256" key="4">
    <source>
        <dbReference type="ARBA" id="ARBA00022840"/>
    </source>
</evidence>
<dbReference type="CDD" id="cd07995">
    <property type="entry name" value="TPK"/>
    <property type="match status" value="1"/>
</dbReference>
<evidence type="ECO:0000256" key="2">
    <source>
        <dbReference type="ARBA" id="ARBA00022741"/>
    </source>
</evidence>
<dbReference type="SUPFAM" id="SSF63862">
    <property type="entry name" value="Thiamin pyrophosphokinase, substrate-binding domain"/>
    <property type="match status" value="1"/>
</dbReference>
<dbReference type="GO" id="GO:0004788">
    <property type="term" value="F:thiamine diphosphokinase activity"/>
    <property type="evidence" value="ECO:0007669"/>
    <property type="project" value="UniProtKB-UniRule"/>
</dbReference>
<keyword evidence="1" id="KW-0808">Transferase</keyword>
<evidence type="ECO:0000259" key="6">
    <source>
        <dbReference type="Pfam" id="PF04263"/>
    </source>
</evidence>
<keyword evidence="9" id="KW-1185">Reference proteome</keyword>
<dbReference type="STRING" id="146817.SAMN04488502_104171"/>
<feature type="domain" description="Thiamin pyrophosphokinase catalytic" evidence="6">
    <location>
        <begin position="47"/>
        <end position="136"/>
    </location>
</feature>
<dbReference type="OrthoDB" id="1678571at2"/>
<dbReference type="InterPro" id="IPR036759">
    <property type="entry name" value="TPK_catalytic_sf"/>
</dbReference>
<dbReference type="InterPro" id="IPR006282">
    <property type="entry name" value="Thi_PPkinase"/>
</dbReference>
<dbReference type="InterPro" id="IPR053149">
    <property type="entry name" value="TPK"/>
</dbReference>
<dbReference type="Pfam" id="PF04265">
    <property type="entry name" value="TPK_B1_binding"/>
    <property type="match status" value="1"/>
</dbReference>
<dbReference type="RefSeq" id="WP_092072637.1">
    <property type="nucleotide sequence ID" value="NZ_FNHB01000004.1"/>
</dbReference>